<keyword evidence="2" id="KW-1185">Reference proteome</keyword>
<organism evidence="1 2">
    <name type="scientific">Pistacia atlantica</name>
    <dbReference type="NCBI Taxonomy" id="434234"/>
    <lineage>
        <taxon>Eukaryota</taxon>
        <taxon>Viridiplantae</taxon>
        <taxon>Streptophyta</taxon>
        <taxon>Embryophyta</taxon>
        <taxon>Tracheophyta</taxon>
        <taxon>Spermatophyta</taxon>
        <taxon>Magnoliopsida</taxon>
        <taxon>eudicotyledons</taxon>
        <taxon>Gunneridae</taxon>
        <taxon>Pentapetalae</taxon>
        <taxon>rosids</taxon>
        <taxon>malvids</taxon>
        <taxon>Sapindales</taxon>
        <taxon>Anacardiaceae</taxon>
        <taxon>Pistacia</taxon>
    </lineage>
</organism>
<protein>
    <submittedName>
        <fullName evidence="1">Uncharacterized protein</fullName>
    </submittedName>
</protein>
<name>A0ACC1BNM5_9ROSI</name>
<dbReference type="EMBL" id="CM047900">
    <property type="protein sequence ID" value="KAJ0100414.1"/>
    <property type="molecule type" value="Genomic_DNA"/>
</dbReference>
<sequence>MSWVIDSGAFIHATSIKNLFTSYAAGDFGTVKIGNDGLAKVIGIEDVCLETDNGSSLLLRDMKHIPDIRLNLISIGRLDNEGCCNTFGDGRWKLTRGAMVMAQGKKFSTLYILQARLSKGIINVMEDDFTVDSWHKRLTHMSEKGLAILAKNNILS</sequence>
<dbReference type="Proteomes" id="UP001164250">
    <property type="component" value="Chromosome 4"/>
</dbReference>
<comment type="caution">
    <text evidence="1">The sequence shown here is derived from an EMBL/GenBank/DDBJ whole genome shotgun (WGS) entry which is preliminary data.</text>
</comment>
<evidence type="ECO:0000313" key="2">
    <source>
        <dbReference type="Proteomes" id="UP001164250"/>
    </source>
</evidence>
<evidence type="ECO:0000313" key="1">
    <source>
        <dbReference type="EMBL" id="KAJ0100414.1"/>
    </source>
</evidence>
<proteinExistence type="predicted"/>
<accession>A0ACC1BNM5</accession>
<reference evidence="2" key="1">
    <citation type="journal article" date="2023" name="G3 (Bethesda)">
        <title>Genome assembly and association tests identify interacting loci associated with vigor, precocity, and sex in interspecific pistachio rootstocks.</title>
        <authorList>
            <person name="Palmer W."/>
            <person name="Jacygrad E."/>
            <person name="Sagayaradj S."/>
            <person name="Cavanaugh K."/>
            <person name="Han R."/>
            <person name="Bertier L."/>
            <person name="Beede B."/>
            <person name="Kafkas S."/>
            <person name="Golino D."/>
            <person name="Preece J."/>
            <person name="Michelmore R."/>
        </authorList>
    </citation>
    <scope>NUCLEOTIDE SEQUENCE [LARGE SCALE GENOMIC DNA]</scope>
</reference>
<gene>
    <name evidence="1" type="ORF">Patl1_21254</name>
</gene>